<dbReference type="EMBL" id="MU001503">
    <property type="protein sequence ID" value="KAF2442785.1"/>
    <property type="molecule type" value="Genomic_DNA"/>
</dbReference>
<dbReference type="PANTHER" id="PTHR45969:SF69">
    <property type="entry name" value="FINGER DOMAIN PROTEIN, PUTATIVE (AFU_ORTHOLOGUE AFUA_3G12190)-RELATED"/>
    <property type="match status" value="1"/>
</dbReference>
<keyword evidence="7" id="KW-1185">Reference proteome</keyword>
<dbReference type="PROSITE" id="PS50089">
    <property type="entry name" value="ZF_RING_2"/>
    <property type="match status" value="1"/>
</dbReference>
<dbReference type="Proteomes" id="UP000799764">
    <property type="component" value="Unassembled WGS sequence"/>
</dbReference>
<evidence type="ECO:0000256" key="3">
    <source>
        <dbReference type="ARBA" id="ARBA00022833"/>
    </source>
</evidence>
<dbReference type="GO" id="GO:0016567">
    <property type="term" value="P:protein ubiquitination"/>
    <property type="evidence" value="ECO:0007669"/>
    <property type="project" value="TreeGrafter"/>
</dbReference>
<keyword evidence="3" id="KW-0862">Zinc</keyword>
<gene>
    <name evidence="6" type="ORF">P171DRAFT_445368</name>
</gene>
<dbReference type="GO" id="GO:0061630">
    <property type="term" value="F:ubiquitin protein ligase activity"/>
    <property type="evidence" value="ECO:0007669"/>
    <property type="project" value="TreeGrafter"/>
</dbReference>
<sequence length="655" mass="75029">MDPGRNLEEKIDHCLGDDTRQEDWWRELKALYHESDVRWKEALRQVHKDRAAPTAREDKDARWKPLSQAKFAEIVEHRRKVEVALKALGARGALALRQFLSRISIETDLHRTCSGRVKKQTRLHRKKTFLKPDKPKPPVSPLASLPFQSILCTQVGNPELHGTTTQLSSTVVSSKCIYGPGGELVFESYRVKHNWHLGVDCNCRKVHIDGSVWASLTKELEFLIRICKASKGVLSIPGSSVYRGHAEFVSDKQSSCSRTDCLACLQLAGIRRFVAHTLRQAESLQSEAILLLASDFFPLIGGKLSAEQVKHFDPHAMLMNALKMHPYRLSAYQAMLMMLGKLGNDEIAHPRKALEYSEKLRVLCESWFSYTRRIFAPENLTVDHSDKIFMFDRVFAPNNQMSPNDENTKDVECMICGDKAEGKTKLVRVPCGHTFCVDCLKKWRVNSPQDQNFSYQYRCPLCRKCLACGAQGCEFHKVQMPKLRDHKFKIGSIWPIPLESLLKSVFTMADPSLLGKWDQLEPVRLMQASTYIKLRENTREARALLRYNMKLCRKWAEWYDSRSYIRGPEYRAHFNAAEQLFKDIAAEFRRATQNEPISHDAPDWDALDWCARPELYPAVATLIPRDNPELCIGPIPFEQREPFLTDEGADPETIV</sequence>
<dbReference type="PROSITE" id="PS00518">
    <property type="entry name" value="ZF_RING_1"/>
    <property type="match status" value="1"/>
</dbReference>
<evidence type="ECO:0000259" key="5">
    <source>
        <dbReference type="PROSITE" id="PS50089"/>
    </source>
</evidence>
<dbReference type="InterPro" id="IPR013083">
    <property type="entry name" value="Znf_RING/FYVE/PHD"/>
</dbReference>
<evidence type="ECO:0000256" key="4">
    <source>
        <dbReference type="PROSITE-ProRule" id="PRU00175"/>
    </source>
</evidence>
<dbReference type="InterPro" id="IPR017907">
    <property type="entry name" value="Znf_RING_CS"/>
</dbReference>
<evidence type="ECO:0000313" key="7">
    <source>
        <dbReference type="Proteomes" id="UP000799764"/>
    </source>
</evidence>
<dbReference type="AlphaFoldDB" id="A0A9P4PEZ2"/>
<dbReference type="Gene3D" id="3.30.40.10">
    <property type="entry name" value="Zinc/RING finger domain, C3HC4 (zinc finger)"/>
    <property type="match status" value="1"/>
</dbReference>
<evidence type="ECO:0000256" key="2">
    <source>
        <dbReference type="ARBA" id="ARBA00022771"/>
    </source>
</evidence>
<accession>A0A9P4PEZ2</accession>
<keyword evidence="1" id="KW-0479">Metal-binding</keyword>
<organism evidence="6 7">
    <name type="scientific">Karstenula rhodostoma CBS 690.94</name>
    <dbReference type="NCBI Taxonomy" id="1392251"/>
    <lineage>
        <taxon>Eukaryota</taxon>
        <taxon>Fungi</taxon>
        <taxon>Dikarya</taxon>
        <taxon>Ascomycota</taxon>
        <taxon>Pezizomycotina</taxon>
        <taxon>Dothideomycetes</taxon>
        <taxon>Pleosporomycetidae</taxon>
        <taxon>Pleosporales</taxon>
        <taxon>Massarineae</taxon>
        <taxon>Didymosphaeriaceae</taxon>
        <taxon>Karstenula</taxon>
    </lineage>
</organism>
<dbReference type="SMART" id="SM00184">
    <property type="entry name" value="RING"/>
    <property type="match status" value="1"/>
</dbReference>
<dbReference type="OrthoDB" id="3796845at2759"/>
<dbReference type="GO" id="GO:0008270">
    <property type="term" value="F:zinc ion binding"/>
    <property type="evidence" value="ECO:0007669"/>
    <property type="project" value="UniProtKB-KW"/>
</dbReference>
<keyword evidence="2 4" id="KW-0863">Zinc-finger</keyword>
<evidence type="ECO:0000256" key="1">
    <source>
        <dbReference type="ARBA" id="ARBA00022723"/>
    </source>
</evidence>
<name>A0A9P4PEZ2_9PLEO</name>
<proteinExistence type="predicted"/>
<evidence type="ECO:0000313" key="6">
    <source>
        <dbReference type="EMBL" id="KAF2442785.1"/>
    </source>
</evidence>
<protein>
    <recommendedName>
        <fullName evidence="5">RING-type domain-containing protein</fullName>
    </recommendedName>
</protein>
<dbReference type="SUPFAM" id="SSF57850">
    <property type="entry name" value="RING/U-box"/>
    <property type="match status" value="1"/>
</dbReference>
<dbReference type="InterPro" id="IPR001841">
    <property type="entry name" value="Znf_RING"/>
</dbReference>
<dbReference type="Pfam" id="PF13639">
    <property type="entry name" value="zf-RING_2"/>
    <property type="match status" value="1"/>
</dbReference>
<comment type="caution">
    <text evidence="6">The sequence shown here is derived from an EMBL/GenBank/DDBJ whole genome shotgun (WGS) entry which is preliminary data.</text>
</comment>
<reference evidence="6" key="1">
    <citation type="journal article" date="2020" name="Stud. Mycol.">
        <title>101 Dothideomycetes genomes: a test case for predicting lifestyles and emergence of pathogens.</title>
        <authorList>
            <person name="Haridas S."/>
            <person name="Albert R."/>
            <person name="Binder M."/>
            <person name="Bloem J."/>
            <person name="Labutti K."/>
            <person name="Salamov A."/>
            <person name="Andreopoulos B."/>
            <person name="Baker S."/>
            <person name="Barry K."/>
            <person name="Bills G."/>
            <person name="Bluhm B."/>
            <person name="Cannon C."/>
            <person name="Castanera R."/>
            <person name="Culley D."/>
            <person name="Daum C."/>
            <person name="Ezra D."/>
            <person name="Gonzalez J."/>
            <person name="Henrissat B."/>
            <person name="Kuo A."/>
            <person name="Liang C."/>
            <person name="Lipzen A."/>
            <person name="Lutzoni F."/>
            <person name="Magnuson J."/>
            <person name="Mondo S."/>
            <person name="Nolan M."/>
            <person name="Ohm R."/>
            <person name="Pangilinan J."/>
            <person name="Park H.-J."/>
            <person name="Ramirez L."/>
            <person name="Alfaro M."/>
            <person name="Sun H."/>
            <person name="Tritt A."/>
            <person name="Yoshinaga Y."/>
            <person name="Zwiers L.-H."/>
            <person name="Turgeon B."/>
            <person name="Goodwin S."/>
            <person name="Spatafora J."/>
            <person name="Crous P."/>
            <person name="Grigoriev I."/>
        </authorList>
    </citation>
    <scope>NUCLEOTIDE SEQUENCE</scope>
    <source>
        <strain evidence="6">CBS 690.94</strain>
    </source>
</reference>
<dbReference type="PANTHER" id="PTHR45969">
    <property type="entry name" value="RING ZINC FINGER PROTEIN-RELATED"/>
    <property type="match status" value="1"/>
</dbReference>
<feature type="domain" description="RING-type" evidence="5">
    <location>
        <begin position="413"/>
        <end position="463"/>
    </location>
</feature>